<evidence type="ECO:0000313" key="1">
    <source>
        <dbReference type="EMBL" id="CAG8791411.1"/>
    </source>
</evidence>
<proteinExistence type="predicted"/>
<keyword evidence="2" id="KW-1185">Reference proteome</keyword>
<sequence>MSLFDESPIDIKIETPESDIEKSEVVDLENENNIGSFIILLKIEYSYNPITSVYKITDEFGVSSYIKFDKNNQTFIDAAYNKLCEYFEPDYNRLESVYSGKKVNKKNIITYYLNDLEYSILETKYILDIIDLDSLIKEFKFKNNDVRQKILNKSEILNNDHYKNYIKKEKRCYNEIFIGENAIAKIIKRYNNQNPGTSIRVMQKIEITKRTSSFIFGFVGAPGVYQEIEKMEKLKFILFDYTIYDVLIYNEEFFEDTVQKKIEEDVLKVRKDNDNYSEFEIKKLYFRYNTINEEDYDDTKIFTFDNYGEFDDEKNNILVNLVNKYINIIN</sequence>
<accession>A0A9N9P5C6</accession>
<organism evidence="1 2">
    <name type="scientific">Cetraspora pellucida</name>
    <dbReference type="NCBI Taxonomy" id="1433469"/>
    <lineage>
        <taxon>Eukaryota</taxon>
        <taxon>Fungi</taxon>
        <taxon>Fungi incertae sedis</taxon>
        <taxon>Mucoromycota</taxon>
        <taxon>Glomeromycotina</taxon>
        <taxon>Glomeromycetes</taxon>
        <taxon>Diversisporales</taxon>
        <taxon>Gigasporaceae</taxon>
        <taxon>Cetraspora</taxon>
    </lineage>
</organism>
<reference evidence="1" key="1">
    <citation type="submission" date="2021-06" db="EMBL/GenBank/DDBJ databases">
        <authorList>
            <person name="Kallberg Y."/>
            <person name="Tangrot J."/>
            <person name="Rosling A."/>
        </authorList>
    </citation>
    <scope>NUCLEOTIDE SEQUENCE</scope>
    <source>
        <strain evidence="1">FL966</strain>
    </source>
</reference>
<protein>
    <submittedName>
        <fullName evidence="1">13443_t:CDS:1</fullName>
    </submittedName>
</protein>
<dbReference type="Proteomes" id="UP000789759">
    <property type="component" value="Unassembled WGS sequence"/>
</dbReference>
<evidence type="ECO:0000313" key="2">
    <source>
        <dbReference type="Proteomes" id="UP000789759"/>
    </source>
</evidence>
<dbReference type="EMBL" id="CAJVQA010027276">
    <property type="protein sequence ID" value="CAG8791411.1"/>
    <property type="molecule type" value="Genomic_DNA"/>
</dbReference>
<gene>
    <name evidence="1" type="ORF">CPELLU_LOCUS17033</name>
</gene>
<dbReference type="AlphaFoldDB" id="A0A9N9P5C6"/>
<comment type="caution">
    <text evidence="1">The sequence shown here is derived from an EMBL/GenBank/DDBJ whole genome shotgun (WGS) entry which is preliminary data.</text>
</comment>
<name>A0A9N9P5C6_9GLOM</name>